<accession>A0A972SQI2</accession>
<comment type="caution">
    <text evidence="1">The sequence shown here is derived from an EMBL/GenBank/DDBJ whole genome shotgun (WGS) entry which is preliminary data.</text>
</comment>
<dbReference type="Gene3D" id="3.10.180.10">
    <property type="entry name" value="2,3-Dihydroxybiphenyl 1,2-Dioxygenase, domain 1"/>
    <property type="match status" value="1"/>
</dbReference>
<feature type="non-terminal residue" evidence="1">
    <location>
        <position position="1"/>
    </location>
</feature>
<sequence length="47" mass="5299">LPYWADPVHRRPGEINMSDGGRGVYFQDPSGHNLEIITRPYSSDISP</sequence>
<protein>
    <submittedName>
        <fullName evidence="1">VOC family protein</fullName>
    </submittedName>
</protein>
<dbReference type="InterPro" id="IPR029068">
    <property type="entry name" value="Glyas_Bleomycin-R_OHBP_Dase"/>
</dbReference>
<evidence type="ECO:0000313" key="2">
    <source>
        <dbReference type="Proteomes" id="UP000655523"/>
    </source>
</evidence>
<keyword evidence="2" id="KW-1185">Reference proteome</keyword>
<gene>
    <name evidence="1" type="ORF">GNZ13_48445</name>
</gene>
<dbReference type="AlphaFoldDB" id="A0A972SQI2"/>
<dbReference type="SUPFAM" id="SSF54593">
    <property type="entry name" value="Glyoxalase/Bleomycin resistance protein/Dihydroxybiphenyl dioxygenase"/>
    <property type="match status" value="1"/>
</dbReference>
<dbReference type="EMBL" id="WOEZ01000301">
    <property type="protein sequence ID" value="NPT62140.1"/>
    <property type="molecule type" value="Genomic_DNA"/>
</dbReference>
<organism evidence="1 2">
    <name type="scientific">Paraburkholderia elongata</name>
    <dbReference type="NCBI Taxonomy" id="2675747"/>
    <lineage>
        <taxon>Bacteria</taxon>
        <taxon>Pseudomonadati</taxon>
        <taxon>Pseudomonadota</taxon>
        <taxon>Betaproteobacteria</taxon>
        <taxon>Burkholderiales</taxon>
        <taxon>Burkholderiaceae</taxon>
        <taxon>Paraburkholderia</taxon>
    </lineage>
</organism>
<name>A0A972SQI2_9BURK</name>
<dbReference type="Proteomes" id="UP000655523">
    <property type="component" value="Unassembled WGS sequence"/>
</dbReference>
<proteinExistence type="predicted"/>
<evidence type="ECO:0000313" key="1">
    <source>
        <dbReference type="EMBL" id="NPT62140.1"/>
    </source>
</evidence>
<reference evidence="1 2" key="1">
    <citation type="submission" date="2019-11" db="EMBL/GenBank/DDBJ databases">
        <title>Metabolism of dissolved organic matter in forest soils.</title>
        <authorList>
            <person name="Cyle K.T."/>
            <person name="Wilhelm R.C."/>
            <person name="Martinez C.E."/>
        </authorList>
    </citation>
    <scope>NUCLEOTIDE SEQUENCE [LARGE SCALE GENOMIC DNA]</scope>
    <source>
        <strain evidence="1 2">5N</strain>
    </source>
</reference>